<feature type="domain" description="Methyltransferase FkbM" evidence="1">
    <location>
        <begin position="30"/>
        <end position="189"/>
    </location>
</feature>
<dbReference type="GO" id="GO:0032259">
    <property type="term" value="P:methylation"/>
    <property type="evidence" value="ECO:0007669"/>
    <property type="project" value="UniProtKB-KW"/>
</dbReference>
<dbReference type="NCBIfam" id="TIGR01444">
    <property type="entry name" value="fkbM_fam"/>
    <property type="match status" value="1"/>
</dbReference>
<dbReference type="SUPFAM" id="SSF53335">
    <property type="entry name" value="S-adenosyl-L-methionine-dependent methyltransferases"/>
    <property type="match status" value="1"/>
</dbReference>
<dbReference type="PANTHER" id="PTHR36973:SF4">
    <property type="entry name" value="NODULATION PROTEIN"/>
    <property type="match status" value="1"/>
</dbReference>
<dbReference type="InterPro" id="IPR029063">
    <property type="entry name" value="SAM-dependent_MTases_sf"/>
</dbReference>
<dbReference type="InterPro" id="IPR053188">
    <property type="entry name" value="FkbM_Methyltransferase"/>
</dbReference>
<organism evidence="2 3">
    <name type="scientific">Microcoleus anatoxicus PTRS2</name>
    <dbReference type="NCBI Taxonomy" id="2705321"/>
    <lineage>
        <taxon>Bacteria</taxon>
        <taxon>Bacillati</taxon>
        <taxon>Cyanobacteriota</taxon>
        <taxon>Cyanophyceae</taxon>
        <taxon>Oscillatoriophycideae</taxon>
        <taxon>Oscillatoriales</taxon>
        <taxon>Microcoleaceae</taxon>
        <taxon>Microcoleus</taxon>
        <taxon>Microcoleus anatoxicus</taxon>
    </lineage>
</organism>
<protein>
    <submittedName>
        <fullName evidence="2">FkbM family methyltransferase</fullName>
    </submittedName>
</protein>
<dbReference type="SUPFAM" id="SSF48452">
    <property type="entry name" value="TPR-like"/>
    <property type="match status" value="1"/>
</dbReference>
<keyword evidence="3" id="KW-1185">Reference proteome</keyword>
<keyword evidence="2" id="KW-0808">Transferase</keyword>
<dbReference type="EMBL" id="JBBLXS010000163">
    <property type="protein sequence ID" value="MEK0185922.1"/>
    <property type="molecule type" value="Genomic_DNA"/>
</dbReference>
<dbReference type="InterPro" id="IPR006342">
    <property type="entry name" value="FkbM_mtfrase"/>
</dbReference>
<dbReference type="PANTHER" id="PTHR36973">
    <property type="entry name" value="SLL1456 PROTEIN-RELATED"/>
    <property type="match status" value="1"/>
</dbReference>
<name>A0ABU8YNC4_9CYAN</name>
<dbReference type="GO" id="GO:0008168">
    <property type="term" value="F:methyltransferase activity"/>
    <property type="evidence" value="ECO:0007669"/>
    <property type="project" value="UniProtKB-KW"/>
</dbReference>
<dbReference type="Gene3D" id="3.40.50.150">
    <property type="entry name" value="Vaccinia Virus protein VP39"/>
    <property type="match status" value="1"/>
</dbReference>
<gene>
    <name evidence="2" type="ORF">WMG39_13860</name>
</gene>
<evidence type="ECO:0000313" key="2">
    <source>
        <dbReference type="EMBL" id="MEK0185922.1"/>
    </source>
</evidence>
<comment type="caution">
    <text evidence="2">The sequence shown here is derived from an EMBL/GenBank/DDBJ whole genome shotgun (WGS) entry which is preliminary data.</text>
</comment>
<keyword evidence="2" id="KW-0489">Methyltransferase</keyword>
<reference evidence="2 3" key="1">
    <citation type="journal article" date="2020" name="Harmful Algae">
        <title>Molecular and morphological characterization of a novel dihydroanatoxin-a producing Microcoleus species (cyanobacteria) from the Russian River, California, USA.</title>
        <authorList>
            <person name="Conklin K.Y."/>
            <person name="Stancheva R."/>
            <person name="Otten T.G."/>
            <person name="Fadness R."/>
            <person name="Boyer G.L."/>
            <person name="Read B."/>
            <person name="Zhang X."/>
            <person name="Sheath R.G."/>
        </authorList>
    </citation>
    <scope>NUCLEOTIDE SEQUENCE [LARGE SCALE GENOMIC DNA]</scope>
    <source>
        <strain evidence="2 3">PTRS2</strain>
    </source>
</reference>
<dbReference type="RefSeq" id="WP_340517911.1">
    <property type="nucleotide sequence ID" value="NZ_JBBLXS010000163.1"/>
</dbReference>
<dbReference type="Pfam" id="PF05050">
    <property type="entry name" value="Methyltransf_21"/>
    <property type="match status" value="1"/>
</dbReference>
<accession>A0ABU8YNC4</accession>
<evidence type="ECO:0000259" key="1">
    <source>
        <dbReference type="Pfam" id="PF05050"/>
    </source>
</evidence>
<sequence length="463" mass="52580">MTNNEMARSSMLRSFLNAKHLGFEPQTVIDVGAGLGTFEIYEAFPKSRYLLIEPIAENEPYLKKICQHLEKADYIIAAASKAAGLVPLQVNLSNLIHSSISEEGEASSENFELRTIPAVTLDEVCRTRQLEGPYLIKVDVDGRELDVLAGASQILQNTEFVIVEVALYVSARFDKMCAVINFMKEQGFVTYDIVDISYRLSDLALHQVDMVFVKESGQFTTESRYVVGKEQEEILRAHLKAYREGLMTLVENLMPFELLQKTGFTQAETIQQQPCQNLIERDYIGAANIYEQAIEAEPNNRFNYWYLGLALLLDGQEIEAQATWLMGLTGGDSEQVELWTKDLIQVLQTEAERREKFGDYLMTWIIRQHLREISPTDINNLLHLINLCILIGSYTEVDLDYLGVIKLLKSDQSSEVDSGLLLLVVKNVLDYNLLHPLSRELYEQVGVRLFGNSPQQDTFKKEN</sequence>
<proteinExistence type="predicted"/>
<dbReference type="InterPro" id="IPR011990">
    <property type="entry name" value="TPR-like_helical_dom_sf"/>
</dbReference>
<dbReference type="Proteomes" id="UP001384579">
    <property type="component" value="Unassembled WGS sequence"/>
</dbReference>
<evidence type="ECO:0000313" key="3">
    <source>
        <dbReference type="Proteomes" id="UP001384579"/>
    </source>
</evidence>